<proteinExistence type="predicted"/>
<dbReference type="EMBL" id="GBXM01011388">
    <property type="protein sequence ID" value="JAH97189.1"/>
    <property type="molecule type" value="Transcribed_RNA"/>
</dbReference>
<evidence type="ECO:0000256" key="1">
    <source>
        <dbReference type="SAM" id="Phobius"/>
    </source>
</evidence>
<reference evidence="2" key="1">
    <citation type="submission" date="2014-11" db="EMBL/GenBank/DDBJ databases">
        <authorList>
            <person name="Amaro Gonzalez C."/>
        </authorList>
    </citation>
    <scope>NUCLEOTIDE SEQUENCE</scope>
</reference>
<evidence type="ECO:0000313" key="2">
    <source>
        <dbReference type="EMBL" id="JAH97189.1"/>
    </source>
</evidence>
<organism evidence="2">
    <name type="scientific">Anguilla anguilla</name>
    <name type="common">European freshwater eel</name>
    <name type="synonym">Muraena anguilla</name>
    <dbReference type="NCBI Taxonomy" id="7936"/>
    <lineage>
        <taxon>Eukaryota</taxon>
        <taxon>Metazoa</taxon>
        <taxon>Chordata</taxon>
        <taxon>Craniata</taxon>
        <taxon>Vertebrata</taxon>
        <taxon>Euteleostomi</taxon>
        <taxon>Actinopterygii</taxon>
        <taxon>Neopterygii</taxon>
        <taxon>Teleostei</taxon>
        <taxon>Anguilliformes</taxon>
        <taxon>Anguillidae</taxon>
        <taxon>Anguilla</taxon>
    </lineage>
</organism>
<sequence length="69" mass="7633">MATNPLKKEVCHNLQSVDASLLGGMFSALLRGTTCIHTFGILTFISLLIKKKSRSLMSQVFVCLFFLIV</sequence>
<feature type="transmembrane region" description="Helical" evidence="1">
    <location>
        <begin position="28"/>
        <end position="49"/>
    </location>
</feature>
<keyword evidence="1" id="KW-1133">Transmembrane helix</keyword>
<keyword evidence="1" id="KW-0472">Membrane</keyword>
<dbReference type="AlphaFoldDB" id="A0A0E9X3L8"/>
<accession>A0A0E9X3L8</accession>
<reference evidence="2" key="2">
    <citation type="journal article" date="2015" name="Fish Shellfish Immunol.">
        <title>Early steps in the European eel (Anguilla anguilla)-Vibrio vulnificus interaction in the gills: Role of the RtxA13 toxin.</title>
        <authorList>
            <person name="Callol A."/>
            <person name="Pajuelo D."/>
            <person name="Ebbesson L."/>
            <person name="Teles M."/>
            <person name="MacKenzie S."/>
            <person name="Amaro C."/>
        </authorList>
    </citation>
    <scope>NUCLEOTIDE SEQUENCE</scope>
</reference>
<keyword evidence="1" id="KW-0812">Transmembrane</keyword>
<name>A0A0E9X3L8_ANGAN</name>
<protein>
    <submittedName>
        <fullName evidence="2">Uncharacterized protein</fullName>
    </submittedName>
</protein>